<protein>
    <submittedName>
        <fullName evidence="7">ABC transporter multidrug-family permease</fullName>
    </submittedName>
    <submittedName>
        <fullName evidence="5">ABC transporter permease</fullName>
    </submittedName>
    <submittedName>
        <fullName evidence="6">ABC-type transport system involved in multi-copper enzyme maturation, permease component</fullName>
    </submittedName>
    <submittedName>
        <fullName evidence="4">ABC-type transport system, multidrug-family permease</fullName>
    </submittedName>
</protein>
<feature type="transmembrane region" description="Helical" evidence="1">
    <location>
        <begin position="196"/>
        <end position="221"/>
    </location>
</feature>
<feature type="transmembrane region" description="Helical" evidence="1">
    <location>
        <begin position="313"/>
        <end position="334"/>
    </location>
</feature>
<proteinExistence type="predicted"/>
<dbReference type="AlphaFoldDB" id="A0A031WLN1"/>
<name>A0A031WLN1_CLODI</name>
<dbReference type="RefSeq" id="WP_003434295.1">
    <property type="nucleotide sequence ID" value="NZ_AP031492.1"/>
</dbReference>
<reference evidence="5" key="4">
    <citation type="submission" date="2021-06" db="EMBL/GenBank/DDBJ databases">
        <authorList>
            <consortium name="NCBI Pathogen Detection Project"/>
        </authorList>
    </citation>
    <scope>NUCLEOTIDE SEQUENCE</scope>
    <source>
        <strain evidence="5">HN1000</strain>
    </source>
</reference>
<dbReference type="PATRIC" id="fig|1496.897.peg.3798"/>
<reference evidence="5" key="2">
    <citation type="journal article" date="2018" name="Genome Biol.">
        <title>SKESA: strategic k-mer extension for scrupulous assemblies.</title>
        <authorList>
            <person name="Souvorov A."/>
            <person name="Agarwala R."/>
            <person name="Lipman D.J."/>
        </authorList>
    </citation>
    <scope>NUCLEOTIDE SEQUENCE</scope>
    <source>
        <strain evidence="5">HN1000</strain>
    </source>
</reference>
<dbReference type="EMBL" id="CAADAN010000015">
    <property type="protein sequence ID" value="VFD34916.1"/>
    <property type="molecule type" value="Genomic_DNA"/>
</dbReference>
<evidence type="ECO:0000313" key="8">
    <source>
        <dbReference type="Proteomes" id="UP000189137"/>
    </source>
</evidence>
<feature type="transmembrane region" description="Helical" evidence="1">
    <location>
        <begin position="262"/>
        <end position="280"/>
    </location>
</feature>
<keyword evidence="1" id="KW-0812">Transmembrane</keyword>
<sequence length="342" mass="39202">MYSKFFTLVKKDFWMMIYGKFFVLTLGSLILYSCYINFGYVKFMDEDSYHNNVYLYNPENISMSASPLINQVSSIGELKAKLDEDTSAVCIDMSSSKPKVILHESIKGVDNYRADYALSLLSSEKDHNSKISDNNAIIQINDKDTSEIKQRKDMTCEILFFEIVAIGFLGIASLLFKEKQMGVMRITGILPVKRSLFILSKIFAFFICDLCFTVLLVVFNIGFLEGIKILPQVLVQASILSIIMSLIGIGCSMLLRDFKQFSLIYLVVAVFITTPIFLSANTSFEIDWIKYHPFYHVYSQLKNAFFMNFSKELVYFVVCSLTIIVLFLLVKYIFNKELVREG</sequence>
<dbReference type="Proteomes" id="UP000411588">
    <property type="component" value="Unassembled WGS sequence"/>
</dbReference>
<gene>
    <name evidence="4" type="ORF">BN1095_560046</name>
    <name evidence="3" type="ORF">BN1096_740027</name>
    <name evidence="2" type="ORF">BN1097_500069</name>
    <name evidence="5" type="ORF">KRM00_002596</name>
    <name evidence="7" type="ORF">SAMEA1402399_03309</name>
    <name evidence="6" type="ORF">SAMEA3375112_02556</name>
</gene>
<organism evidence="4">
    <name type="scientific">Clostridioides difficile</name>
    <name type="common">Peptoclostridium difficile</name>
    <dbReference type="NCBI Taxonomy" id="1496"/>
    <lineage>
        <taxon>Bacteria</taxon>
        <taxon>Bacillati</taxon>
        <taxon>Bacillota</taxon>
        <taxon>Clostridia</taxon>
        <taxon>Peptostreptococcales</taxon>
        <taxon>Peptostreptococcaceae</taxon>
        <taxon>Clostridioides</taxon>
    </lineage>
</organism>
<evidence type="ECO:0000313" key="2">
    <source>
        <dbReference type="EMBL" id="CDS85489.1"/>
    </source>
</evidence>
<dbReference type="PROSITE" id="PS51257">
    <property type="entry name" value="PROKAR_LIPOPROTEIN"/>
    <property type="match status" value="1"/>
</dbReference>
<evidence type="ECO:0000313" key="3">
    <source>
        <dbReference type="EMBL" id="CDS89279.1"/>
    </source>
</evidence>
<keyword evidence="1" id="KW-1133">Transmembrane helix</keyword>
<feature type="transmembrane region" description="Helical" evidence="1">
    <location>
        <begin position="158"/>
        <end position="176"/>
    </location>
</feature>
<evidence type="ECO:0000313" key="5">
    <source>
        <dbReference type="EMBL" id="HBH1543091.1"/>
    </source>
</evidence>
<evidence type="ECO:0000313" key="9">
    <source>
        <dbReference type="Proteomes" id="UP000411588"/>
    </source>
</evidence>
<keyword evidence="1" id="KW-0472">Membrane</keyword>
<dbReference type="EMBL" id="LK932529">
    <property type="protein sequence ID" value="CDS89279.1"/>
    <property type="molecule type" value="Genomic_DNA"/>
</dbReference>
<dbReference type="EMBL" id="DAEPXK010000029">
    <property type="protein sequence ID" value="HBH1543091.1"/>
    <property type="molecule type" value="Genomic_DNA"/>
</dbReference>
<accession>A0A031WLN1</accession>
<reference evidence="7 9" key="3">
    <citation type="submission" date="2019-02" db="EMBL/GenBank/DDBJ databases">
        <authorList>
            <consortium name="Pathogen Informatics"/>
        </authorList>
    </citation>
    <scope>NUCLEOTIDE SEQUENCE [LARGE SCALE GENOMIC DNA]</scope>
    <source>
        <strain evidence="9">clo34</strain>
        <strain evidence="7">Clo34</strain>
        <strain evidence="6 8">VRECD0157</strain>
    </source>
</reference>
<feature type="transmembrane region" description="Helical" evidence="1">
    <location>
        <begin position="233"/>
        <end position="255"/>
    </location>
</feature>
<evidence type="ECO:0000313" key="6">
    <source>
        <dbReference type="EMBL" id="SJS62753.1"/>
    </source>
</evidence>
<reference evidence="4" key="1">
    <citation type="submission" date="2014-07" db="EMBL/GenBank/DDBJ databases">
        <authorList>
            <person name="Monot Marc"/>
        </authorList>
    </citation>
    <scope>NUCLEOTIDE SEQUENCE</scope>
    <source>
        <strain evidence="4">7032989</strain>
        <strain evidence="2">7032994</strain>
    </source>
</reference>
<dbReference type="EMBL" id="LK932388">
    <property type="protein sequence ID" value="CDS85489.1"/>
    <property type="molecule type" value="Genomic_DNA"/>
</dbReference>
<dbReference type="EMBL" id="FUPS01000008">
    <property type="protein sequence ID" value="SJS62753.1"/>
    <property type="molecule type" value="Genomic_DNA"/>
</dbReference>
<dbReference type="Proteomes" id="UP000878956">
    <property type="component" value="Unassembled WGS sequence"/>
</dbReference>
<evidence type="ECO:0000256" key="1">
    <source>
        <dbReference type="SAM" id="Phobius"/>
    </source>
</evidence>
<dbReference type="KEGG" id="pdf:CD630DERM_32000"/>
<dbReference type="Proteomes" id="UP000189137">
    <property type="component" value="Unassembled WGS sequence"/>
</dbReference>
<evidence type="ECO:0000313" key="7">
    <source>
        <dbReference type="EMBL" id="VFD34916.1"/>
    </source>
</evidence>
<dbReference type="EMBL" id="LK933249">
    <property type="protein sequence ID" value="CDT55729.1"/>
    <property type="molecule type" value="Genomic_DNA"/>
</dbReference>
<feature type="transmembrane region" description="Helical" evidence="1">
    <location>
        <begin position="21"/>
        <end position="41"/>
    </location>
</feature>
<evidence type="ECO:0000313" key="4">
    <source>
        <dbReference type="EMBL" id="CDT55729.1"/>
    </source>
</evidence>